<reference evidence="2" key="1">
    <citation type="submission" date="2022-01" db="EMBL/GenBank/DDBJ databases">
        <title>Complete genome of Methanomicrobium antiquum DSM 21220.</title>
        <authorList>
            <person name="Chen S.-C."/>
            <person name="You Y.-T."/>
            <person name="Zhou Y.-Z."/>
            <person name="Lai M.-C."/>
        </authorList>
    </citation>
    <scope>NUCLEOTIDE SEQUENCE</scope>
    <source>
        <strain evidence="2">DSM 21220</strain>
    </source>
</reference>
<dbReference type="InterPro" id="IPR029063">
    <property type="entry name" value="SAM-dependent_MTases_sf"/>
</dbReference>
<dbReference type="AlphaFoldDB" id="A0AAF0FQI3"/>
<evidence type="ECO:0000313" key="3">
    <source>
        <dbReference type="Proteomes" id="UP001218895"/>
    </source>
</evidence>
<keyword evidence="2" id="KW-0808">Transferase</keyword>
<dbReference type="RefSeq" id="WP_278099645.1">
    <property type="nucleotide sequence ID" value="NZ_CP091092.1"/>
</dbReference>
<feature type="domain" description="Methyltransferase type 11" evidence="1">
    <location>
        <begin position="48"/>
        <end position="145"/>
    </location>
</feature>
<keyword evidence="3" id="KW-1185">Reference proteome</keyword>
<evidence type="ECO:0000259" key="1">
    <source>
        <dbReference type="Pfam" id="PF08241"/>
    </source>
</evidence>
<organism evidence="2 3">
    <name type="scientific">Methanomicrobium antiquum</name>
    <dbReference type="NCBI Taxonomy" id="487686"/>
    <lineage>
        <taxon>Archaea</taxon>
        <taxon>Methanobacteriati</taxon>
        <taxon>Methanobacteriota</taxon>
        <taxon>Stenosarchaea group</taxon>
        <taxon>Methanomicrobia</taxon>
        <taxon>Methanomicrobiales</taxon>
        <taxon>Methanomicrobiaceae</taxon>
        <taxon>Methanomicrobium</taxon>
    </lineage>
</organism>
<gene>
    <name evidence="2" type="ORF">L1994_11835</name>
</gene>
<dbReference type="EMBL" id="CP091092">
    <property type="protein sequence ID" value="WFN36809.1"/>
    <property type="molecule type" value="Genomic_DNA"/>
</dbReference>
<sequence length="233" mass="26176">MSGGDEKSPKEKAESMDKIAREIFKEAYPKIADKIINTTKIKSGKCIDAGCGPGMLGISLGKKTSLFIDLLDISEDSGEICTKNLKSENLTDKCRFVLGDVMQMPFEDNYADLVVSRGSIFFWENLGKAFSEILRVLKPGGVAFIGGGFGSAKIEEDIVKKMAKEYPEWRKSEKKGKKTTIKRRLKIVKALLEEEIPYESICDESGFWIILRKKNEIIIEIVREREAGTDFIF</sequence>
<keyword evidence="2" id="KW-0489">Methyltransferase</keyword>
<dbReference type="GO" id="GO:0008757">
    <property type="term" value="F:S-adenosylmethionine-dependent methyltransferase activity"/>
    <property type="evidence" value="ECO:0007669"/>
    <property type="project" value="InterPro"/>
</dbReference>
<name>A0AAF0FQI3_9EURY</name>
<accession>A0AAF0FQI3</accession>
<dbReference type="Pfam" id="PF08241">
    <property type="entry name" value="Methyltransf_11"/>
    <property type="match status" value="1"/>
</dbReference>
<evidence type="ECO:0000313" key="2">
    <source>
        <dbReference type="EMBL" id="WFN36809.1"/>
    </source>
</evidence>
<protein>
    <submittedName>
        <fullName evidence="2">Methyltransferase domain-containing protein</fullName>
    </submittedName>
</protein>
<dbReference type="GO" id="GO:0032259">
    <property type="term" value="P:methylation"/>
    <property type="evidence" value="ECO:0007669"/>
    <property type="project" value="UniProtKB-KW"/>
</dbReference>
<dbReference type="PANTHER" id="PTHR43591">
    <property type="entry name" value="METHYLTRANSFERASE"/>
    <property type="match status" value="1"/>
</dbReference>
<dbReference type="InterPro" id="IPR013216">
    <property type="entry name" value="Methyltransf_11"/>
</dbReference>
<dbReference type="KEGG" id="manq:L1994_11835"/>
<dbReference type="PANTHER" id="PTHR43591:SF24">
    <property type="entry name" value="2-METHOXY-6-POLYPRENYL-1,4-BENZOQUINOL METHYLASE, MITOCHONDRIAL"/>
    <property type="match status" value="1"/>
</dbReference>
<dbReference type="Gene3D" id="3.40.50.150">
    <property type="entry name" value="Vaccinia Virus protein VP39"/>
    <property type="match status" value="1"/>
</dbReference>
<dbReference type="Proteomes" id="UP001218895">
    <property type="component" value="Chromosome"/>
</dbReference>
<dbReference type="GeneID" id="79951102"/>
<dbReference type="SUPFAM" id="SSF53335">
    <property type="entry name" value="S-adenosyl-L-methionine-dependent methyltransferases"/>
    <property type="match status" value="1"/>
</dbReference>
<proteinExistence type="predicted"/>
<dbReference type="CDD" id="cd02440">
    <property type="entry name" value="AdoMet_MTases"/>
    <property type="match status" value="1"/>
</dbReference>